<name>A0A7W4V5A9_9MICO</name>
<protein>
    <submittedName>
        <fullName evidence="5">DNA-binding CsgD family transcriptional regulator/DNA polymerase III delta prime subunit</fullName>
    </submittedName>
</protein>
<dbReference type="InterPro" id="IPR036388">
    <property type="entry name" value="WH-like_DNA-bd_sf"/>
</dbReference>
<sequence length="862" mass="93289">MGAHQSDPASWPLLARGALVADIVSGVTRRPGRSQLIRGPSGIGKTTVAAHVARTLSGRGLRVVPIVALAELSHVPLAALAPLLATAPTSENRVDLRLQSLVTLIGAAPHECVLVVDDAPLLDEVSASTLYQLIRVFGVAAVMTARDEHTISGPLERLHHENLLTLIDVPPLSAVEVEEVVERYLEKPLQPDIGATLQRYVEGNPLYLREIVFEAERSGRVLAKDFGVVIEPTSLPRYWLDTFRTRIDDIRPKARRLAQLLSVSQPWPVSLASSIGADALDELRRRAVVSIEPDERQLVRLAHPFFTEAIVGDMSATRRKQTVRRAAAALRSTDIDSDRLTAAHLLLEEPDTDARELEWAASFALDARDAAAALRLARAAKKRGGGFTTDFIFAIAASAVGDVTEAEEAFESSMSVAPSEEDRARVLLRWGQHEAYRMHRPDLAISRTTLHLPALSPTARDIVLPELIKWRLMAGEQAILGELKDGTQTDALSAVSHGLVRSMVATMAGHSADATAAISATRALLPPTLKDLPHASDLLDLSEFLVSVAEGRIVDAQAFAASHRASGPTDAAGMWTYTLALIHLHAGVYGKADELAELAVRQLEWRDFTGLVGCARALSATTAALLGDEDRARMRLTELPSASLKDAKTILQRGEALAWLDVSAGKREEAAQRIRAAVKQALLQQHELLAAITATVAIRIGLPNAVLDLLEESASENSAEIFRAVCHVARAASRSDHAVAVSMTPRLRAAGLDALALHICSVAAVRSPETMIRRKARLFCAELNEGALSDATLRRSPSGDARLLSRRELEIAHLAAQRIRSRHIAEQLGVSVRTVENHLGNIYRKLEVNGREELAALNINSF</sequence>
<dbReference type="SUPFAM" id="SSF46894">
    <property type="entry name" value="C-terminal effector domain of the bipartite response regulators"/>
    <property type="match status" value="1"/>
</dbReference>
<dbReference type="RefSeq" id="WP_165138401.1">
    <property type="nucleotide sequence ID" value="NZ_CP049255.1"/>
</dbReference>
<keyword evidence="1" id="KW-0805">Transcription regulation</keyword>
<dbReference type="SMART" id="SM00421">
    <property type="entry name" value="HTH_LUXR"/>
    <property type="match status" value="1"/>
</dbReference>
<dbReference type="InterPro" id="IPR000792">
    <property type="entry name" value="Tscrpt_reg_LuxR_C"/>
</dbReference>
<dbReference type="CDD" id="cd06170">
    <property type="entry name" value="LuxR_C_like"/>
    <property type="match status" value="1"/>
</dbReference>
<evidence type="ECO:0000256" key="3">
    <source>
        <dbReference type="ARBA" id="ARBA00023163"/>
    </source>
</evidence>
<dbReference type="EMBL" id="JACHWQ010000008">
    <property type="protein sequence ID" value="MBB2976789.1"/>
    <property type="molecule type" value="Genomic_DNA"/>
</dbReference>
<evidence type="ECO:0000256" key="1">
    <source>
        <dbReference type="ARBA" id="ARBA00023015"/>
    </source>
</evidence>
<dbReference type="SUPFAM" id="SSF52540">
    <property type="entry name" value="P-loop containing nucleoside triphosphate hydrolases"/>
    <property type="match status" value="1"/>
</dbReference>
<evidence type="ECO:0000313" key="6">
    <source>
        <dbReference type="Proteomes" id="UP000529310"/>
    </source>
</evidence>
<reference evidence="5 6" key="1">
    <citation type="submission" date="2020-08" db="EMBL/GenBank/DDBJ databases">
        <title>Sequencing the genomes of 1000 actinobacteria strains.</title>
        <authorList>
            <person name="Klenk H.-P."/>
        </authorList>
    </citation>
    <scope>NUCLEOTIDE SEQUENCE [LARGE SCALE GENOMIC DNA]</scope>
    <source>
        <strain evidence="5 6">DSM 27099</strain>
    </source>
</reference>
<keyword evidence="2 5" id="KW-0238">DNA-binding</keyword>
<dbReference type="Gene3D" id="1.10.10.10">
    <property type="entry name" value="Winged helix-like DNA-binding domain superfamily/Winged helix DNA-binding domain"/>
    <property type="match status" value="1"/>
</dbReference>
<accession>A0A7W4V5A9</accession>
<feature type="domain" description="HTH luxR-type" evidence="4">
    <location>
        <begin position="797"/>
        <end position="862"/>
    </location>
</feature>
<evidence type="ECO:0000313" key="5">
    <source>
        <dbReference type="EMBL" id="MBB2976789.1"/>
    </source>
</evidence>
<dbReference type="GO" id="GO:0006355">
    <property type="term" value="P:regulation of DNA-templated transcription"/>
    <property type="evidence" value="ECO:0007669"/>
    <property type="project" value="InterPro"/>
</dbReference>
<dbReference type="Gene3D" id="3.40.50.300">
    <property type="entry name" value="P-loop containing nucleotide triphosphate hydrolases"/>
    <property type="match status" value="1"/>
</dbReference>
<dbReference type="InterPro" id="IPR027417">
    <property type="entry name" value="P-loop_NTPase"/>
</dbReference>
<comment type="caution">
    <text evidence="5">The sequence shown here is derived from an EMBL/GenBank/DDBJ whole genome shotgun (WGS) entry which is preliminary data.</text>
</comment>
<keyword evidence="3" id="KW-0804">Transcription</keyword>
<evidence type="ECO:0000259" key="4">
    <source>
        <dbReference type="PROSITE" id="PS50043"/>
    </source>
</evidence>
<dbReference type="PROSITE" id="PS50043">
    <property type="entry name" value="HTH_LUXR_2"/>
    <property type="match status" value="1"/>
</dbReference>
<dbReference type="PRINTS" id="PR00038">
    <property type="entry name" value="HTHLUXR"/>
</dbReference>
<dbReference type="Proteomes" id="UP000529310">
    <property type="component" value="Unassembled WGS sequence"/>
</dbReference>
<gene>
    <name evidence="5" type="ORF">FHX49_002375</name>
</gene>
<organism evidence="5 6">
    <name type="scientific">Microbacterium endophyticum</name>
    <dbReference type="NCBI Taxonomy" id="1526412"/>
    <lineage>
        <taxon>Bacteria</taxon>
        <taxon>Bacillati</taxon>
        <taxon>Actinomycetota</taxon>
        <taxon>Actinomycetes</taxon>
        <taxon>Micrococcales</taxon>
        <taxon>Microbacteriaceae</taxon>
        <taxon>Microbacterium</taxon>
    </lineage>
</organism>
<dbReference type="GO" id="GO:0003677">
    <property type="term" value="F:DNA binding"/>
    <property type="evidence" value="ECO:0007669"/>
    <property type="project" value="UniProtKB-KW"/>
</dbReference>
<dbReference type="Pfam" id="PF00196">
    <property type="entry name" value="GerE"/>
    <property type="match status" value="1"/>
</dbReference>
<proteinExistence type="predicted"/>
<dbReference type="AlphaFoldDB" id="A0A7W4V5A9"/>
<keyword evidence="6" id="KW-1185">Reference proteome</keyword>
<evidence type="ECO:0000256" key="2">
    <source>
        <dbReference type="ARBA" id="ARBA00023125"/>
    </source>
</evidence>
<dbReference type="PANTHER" id="PTHR44688:SF16">
    <property type="entry name" value="DNA-BINDING TRANSCRIPTIONAL ACTIVATOR DEVR_DOSR"/>
    <property type="match status" value="1"/>
</dbReference>
<dbReference type="InterPro" id="IPR041664">
    <property type="entry name" value="AAA_16"/>
</dbReference>
<dbReference type="Pfam" id="PF13191">
    <property type="entry name" value="AAA_16"/>
    <property type="match status" value="1"/>
</dbReference>
<dbReference type="InterPro" id="IPR016032">
    <property type="entry name" value="Sig_transdc_resp-reg_C-effctor"/>
</dbReference>
<dbReference type="PANTHER" id="PTHR44688">
    <property type="entry name" value="DNA-BINDING TRANSCRIPTIONAL ACTIVATOR DEVR_DOSR"/>
    <property type="match status" value="1"/>
</dbReference>